<dbReference type="Pfam" id="PF23914">
    <property type="entry name" value="TPR_CcmH_CycH"/>
    <property type="match status" value="1"/>
</dbReference>
<dbReference type="Pfam" id="PF23892">
    <property type="entry name" value="Ig_CycH"/>
    <property type="match status" value="1"/>
</dbReference>
<dbReference type="Gene3D" id="1.25.40.10">
    <property type="entry name" value="Tetratricopeptide repeat domain"/>
    <property type="match status" value="1"/>
</dbReference>
<keyword evidence="2" id="KW-0201">Cytochrome c-type biogenesis</keyword>
<keyword evidence="9" id="KW-1185">Reference proteome</keyword>
<evidence type="ECO:0000256" key="2">
    <source>
        <dbReference type="ARBA" id="ARBA00022748"/>
    </source>
</evidence>
<dbReference type="PANTHER" id="PTHR47870:SF1">
    <property type="entry name" value="CYTOCHROME C-TYPE BIOGENESIS PROTEIN CCMH"/>
    <property type="match status" value="1"/>
</dbReference>
<evidence type="ECO:0000313" key="9">
    <source>
        <dbReference type="Proteomes" id="UP001595533"/>
    </source>
</evidence>
<dbReference type="InterPro" id="IPR056412">
    <property type="entry name" value="Ig_CycH"/>
</dbReference>
<name>A0ABV7JGS1_9GAMM</name>
<dbReference type="EMBL" id="JBHRTS010000011">
    <property type="protein sequence ID" value="MFC3195896.1"/>
    <property type="molecule type" value="Genomic_DNA"/>
</dbReference>
<comment type="caution">
    <text evidence="8">The sequence shown here is derived from an EMBL/GenBank/DDBJ whole genome shotgun (WGS) entry which is preliminary data.</text>
</comment>
<keyword evidence="3 4" id="KW-0802">TPR repeat</keyword>
<dbReference type="SUPFAM" id="SSF48452">
    <property type="entry name" value="TPR-like"/>
    <property type="match status" value="1"/>
</dbReference>
<keyword evidence="5" id="KW-0472">Membrane</keyword>
<dbReference type="RefSeq" id="WP_077412758.1">
    <property type="nucleotide sequence ID" value="NZ_JBHRTS010000011.1"/>
</dbReference>
<evidence type="ECO:0000256" key="1">
    <source>
        <dbReference type="ARBA" id="ARBA00022737"/>
    </source>
</evidence>
<keyword evidence="5" id="KW-1133">Transmembrane helix</keyword>
<reference evidence="9" key="1">
    <citation type="journal article" date="2019" name="Int. J. Syst. Evol. Microbiol.">
        <title>The Global Catalogue of Microorganisms (GCM) 10K type strain sequencing project: providing services to taxonomists for standard genome sequencing and annotation.</title>
        <authorList>
            <consortium name="The Broad Institute Genomics Platform"/>
            <consortium name="The Broad Institute Genome Sequencing Center for Infectious Disease"/>
            <person name="Wu L."/>
            <person name="Ma J."/>
        </authorList>
    </citation>
    <scope>NUCLEOTIDE SEQUENCE [LARGE SCALE GENOMIC DNA]</scope>
    <source>
        <strain evidence="9">KCTC 42953</strain>
    </source>
</reference>
<keyword evidence="5" id="KW-0812">Transmembrane</keyword>
<feature type="repeat" description="TPR" evidence="4">
    <location>
        <begin position="124"/>
        <end position="157"/>
    </location>
</feature>
<feature type="domain" description="Cytochrome c-type biogenesis protein H Ig-like" evidence="6">
    <location>
        <begin position="268"/>
        <end position="370"/>
    </location>
</feature>
<evidence type="ECO:0000256" key="4">
    <source>
        <dbReference type="PROSITE-ProRule" id="PRU00339"/>
    </source>
</evidence>
<gene>
    <name evidence="8" type="ORF">ACFODZ_16700</name>
</gene>
<dbReference type="InterPro" id="IPR056413">
    <property type="entry name" value="TPR_CcmH_CycH"/>
</dbReference>
<organism evidence="8 9">
    <name type="scientific">Marinicella sediminis</name>
    <dbReference type="NCBI Taxonomy" id="1792834"/>
    <lineage>
        <taxon>Bacteria</taxon>
        <taxon>Pseudomonadati</taxon>
        <taxon>Pseudomonadota</taxon>
        <taxon>Gammaproteobacteria</taxon>
        <taxon>Lysobacterales</taxon>
        <taxon>Marinicellaceae</taxon>
        <taxon>Marinicella</taxon>
    </lineage>
</organism>
<keyword evidence="1" id="KW-0677">Repeat</keyword>
<evidence type="ECO:0000313" key="8">
    <source>
        <dbReference type="EMBL" id="MFC3195896.1"/>
    </source>
</evidence>
<evidence type="ECO:0000259" key="7">
    <source>
        <dbReference type="Pfam" id="PF23914"/>
    </source>
</evidence>
<evidence type="ECO:0000256" key="3">
    <source>
        <dbReference type="ARBA" id="ARBA00022803"/>
    </source>
</evidence>
<proteinExistence type="predicted"/>
<protein>
    <submittedName>
        <fullName evidence="8">Tetratricopeptide repeat protein</fullName>
    </submittedName>
</protein>
<evidence type="ECO:0000256" key="5">
    <source>
        <dbReference type="SAM" id="Phobius"/>
    </source>
</evidence>
<evidence type="ECO:0000259" key="6">
    <source>
        <dbReference type="Pfam" id="PF23892"/>
    </source>
</evidence>
<dbReference type="PROSITE" id="PS50005">
    <property type="entry name" value="TPR"/>
    <property type="match status" value="1"/>
</dbReference>
<dbReference type="InterPro" id="IPR019734">
    <property type="entry name" value="TPR_rpt"/>
</dbReference>
<dbReference type="InterPro" id="IPR051263">
    <property type="entry name" value="C-type_cytochrome_biogenesis"/>
</dbReference>
<feature type="domain" description="Cytochrome c-type biogenesis protein H TPR" evidence="7">
    <location>
        <begin position="99"/>
        <end position="228"/>
    </location>
</feature>
<dbReference type="InterPro" id="IPR011990">
    <property type="entry name" value="TPR-like_helical_dom_sf"/>
</dbReference>
<accession>A0ABV7JGS1</accession>
<dbReference type="PANTHER" id="PTHR47870">
    <property type="entry name" value="CYTOCHROME C-TYPE BIOGENESIS PROTEIN CCMH"/>
    <property type="match status" value="1"/>
</dbReference>
<sequence length="373" mass="41745">MNELMVYLLVCALTLLLFAFWFGRQGQADEKRWLLKKIQQGGDEQHTYLNALNQLNEQSNNTAKVTLWMALLIIPATLIIDYVWFQEIPIEERISINEANESAPDLETAIRQLETKLAEDPNDLEGQLLYGRSMMRMQEFDKAVAAYQQAIALAPDNANVHTELAEAIAFRNRTGSFLGEPEALIAKALRLQPLNQKAMWLQGIIHFEKQQFEAAEELWATLLPMVGSPNVRDTITKQINQARAAQNKPPIDPQPENNNSQPLFDVLVDASAAVKDMPLSPQSRLFIYAREVNGPPMPVAAVPVNTPFNWPILVTLTDRNSLNPERKLSSFEQLSFSAKLSLNGSATPAADDLKSTSVISPKTNTNIQLILEQ</sequence>
<feature type="transmembrane region" description="Helical" evidence="5">
    <location>
        <begin position="65"/>
        <end position="85"/>
    </location>
</feature>
<dbReference type="Proteomes" id="UP001595533">
    <property type="component" value="Unassembled WGS sequence"/>
</dbReference>